<dbReference type="Proteomes" id="UP000650485">
    <property type="component" value="Unassembled WGS sequence"/>
</dbReference>
<dbReference type="EMBL" id="JAAOCX010000013">
    <property type="protein sequence ID" value="MBJ7633256.1"/>
    <property type="molecule type" value="Genomic_DNA"/>
</dbReference>
<name>A0A8G0PRR2_WEICO</name>
<evidence type="ECO:0000313" key="2">
    <source>
        <dbReference type="EMBL" id="MBJ7633256.1"/>
    </source>
</evidence>
<sequence>MGQSAKQMLIQYIQDCEFSIESALKIIAYMSRIKTYEDVPNVNPELLAELREDNIIL</sequence>
<dbReference type="EMBL" id="JAAOCP010000003">
    <property type="protein sequence ID" value="MBJ7638282.1"/>
    <property type="molecule type" value="Genomic_DNA"/>
</dbReference>
<reference evidence="2" key="1">
    <citation type="submission" date="2020-02" db="EMBL/GenBank/DDBJ databases">
        <authorList>
            <person name="Fontana A."/>
            <person name="Patrone V."/>
            <person name="Morelli L."/>
        </authorList>
    </citation>
    <scope>NUCLEOTIDE SEQUENCE</scope>
    <source>
        <strain evidence="2">CCUG 30943</strain>
        <strain evidence="3">CCUG 43002</strain>
    </source>
</reference>
<dbReference type="RefSeq" id="WP_003609294.1">
    <property type="nucleotide sequence ID" value="NZ_ALXH01000003.1"/>
</dbReference>
<dbReference type="GeneID" id="57979897"/>
<protein>
    <submittedName>
        <fullName evidence="1">Uncharacterized protein</fullName>
    </submittedName>
</protein>
<dbReference type="EMBL" id="JACSZT010000006">
    <property type="protein sequence ID" value="MBC6498649.1"/>
    <property type="molecule type" value="Genomic_DNA"/>
</dbReference>
<dbReference type="Proteomes" id="UP000728106">
    <property type="component" value="Unassembled WGS sequence"/>
</dbReference>
<evidence type="ECO:0000313" key="1">
    <source>
        <dbReference type="EMBL" id="MBC6498649.1"/>
    </source>
</evidence>
<keyword evidence="5" id="KW-1185">Reference proteome</keyword>
<gene>
    <name evidence="1" type="ORF">H7R52_08160</name>
    <name evidence="3" type="ORF">HAU20_02620</name>
    <name evidence="2" type="ORF">HAU43_09205</name>
</gene>
<organism evidence="1 4">
    <name type="scientific">Weissella confusa</name>
    <name type="common">Lactobacillus confusus</name>
    <dbReference type="NCBI Taxonomy" id="1583"/>
    <lineage>
        <taxon>Bacteria</taxon>
        <taxon>Bacillati</taxon>
        <taxon>Bacillota</taxon>
        <taxon>Bacilli</taxon>
        <taxon>Lactobacillales</taxon>
        <taxon>Lactobacillaceae</taxon>
        <taxon>Weissella</taxon>
    </lineage>
</organism>
<evidence type="ECO:0000313" key="5">
    <source>
        <dbReference type="Proteomes" id="UP000728106"/>
    </source>
</evidence>
<reference evidence="1" key="2">
    <citation type="submission" date="2020-08" db="EMBL/GenBank/DDBJ databases">
        <title>Complete genome sequence of Weissella confusa strain FS54 provides insights into metabolic potential.</title>
        <authorList>
            <person name="Fhoula I."/>
            <person name="Najjari A."/>
            <person name="Lekired A."/>
            <person name="Bessrour-Aouam N."/>
            <person name="Jaballah S."/>
            <person name="Klibi N."/>
            <person name="Ouzari H.-I."/>
        </authorList>
    </citation>
    <scope>NUCLEOTIDE SEQUENCE</scope>
    <source>
        <strain evidence="1">FS54</strain>
    </source>
</reference>
<reference evidence="2 5" key="3">
    <citation type="journal article" date="2021" name="Int. J. Food Microbiol.">
        <title>Safety demonstration of a microbial species for use in the food chain: Weissella confusa.</title>
        <authorList>
            <person name="Bourdichon F."/>
            <person name="Patrone V."/>
            <person name="Fontana A."/>
            <person name="Milani G."/>
            <person name="Morelli L."/>
        </authorList>
    </citation>
    <scope>NUCLEOTIDE SEQUENCE</scope>
    <source>
        <strain evidence="2">CCUG 30943</strain>
        <strain evidence="3 5">CCUG 43002</strain>
    </source>
</reference>
<dbReference type="AlphaFoldDB" id="A0A8G0PRR2"/>
<evidence type="ECO:0000313" key="3">
    <source>
        <dbReference type="EMBL" id="MBJ7638282.1"/>
    </source>
</evidence>
<dbReference type="Proteomes" id="UP000808038">
    <property type="component" value="Unassembled WGS sequence"/>
</dbReference>
<evidence type="ECO:0000313" key="4">
    <source>
        <dbReference type="Proteomes" id="UP000650485"/>
    </source>
</evidence>
<comment type="caution">
    <text evidence="1">The sequence shown here is derived from an EMBL/GenBank/DDBJ whole genome shotgun (WGS) entry which is preliminary data.</text>
</comment>
<accession>A0A8G0PRR2</accession>
<proteinExistence type="predicted"/>